<dbReference type="PROSITE" id="PS50181">
    <property type="entry name" value="FBOX"/>
    <property type="match status" value="1"/>
</dbReference>
<evidence type="ECO:0000259" key="1">
    <source>
        <dbReference type="PROSITE" id="PS50181"/>
    </source>
</evidence>
<protein>
    <recommendedName>
        <fullName evidence="1">F-box domain-containing protein</fullName>
    </recommendedName>
</protein>
<comment type="caution">
    <text evidence="2">The sequence shown here is derived from an EMBL/GenBank/DDBJ whole genome shotgun (WGS) entry which is preliminary data.</text>
</comment>
<accession>A0A8H7MDA9</accession>
<evidence type="ECO:0000313" key="2">
    <source>
        <dbReference type="EMBL" id="KAF9690535.1"/>
    </source>
</evidence>
<keyword evidence="3" id="KW-1185">Reference proteome</keyword>
<reference evidence="2" key="1">
    <citation type="submission" date="2018-12" db="EMBL/GenBank/DDBJ databases">
        <authorList>
            <person name="Syme R.A."/>
            <person name="Farfan-Caceres L."/>
            <person name="Lichtenzveig J."/>
        </authorList>
    </citation>
    <scope>NUCLEOTIDE SEQUENCE</scope>
    <source>
        <strain evidence="2">Al4</strain>
    </source>
</reference>
<gene>
    <name evidence="2" type="ORF">EKO04_011382</name>
</gene>
<dbReference type="InterPro" id="IPR001810">
    <property type="entry name" value="F-box_dom"/>
</dbReference>
<evidence type="ECO:0000313" key="3">
    <source>
        <dbReference type="Proteomes" id="UP000651452"/>
    </source>
</evidence>
<dbReference type="AlphaFoldDB" id="A0A8H7MDA9"/>
<proteinExistence type="predicted"/>
<reference evidence="2" key="2">
    <citation type="submission" date="2020-09" db="EMBL/GenBank/DDBJ databases">
        <title>Reference genome assembly for Australian Ascochyta lentis isolate Al4.</title>
        <authorList>
            <person name="Lee R.C."/>
            <person name="Farfan-Caceres L.M."/>
            <person name="Debler J.W."/>
            <person name="Williams A.H."/>
            <person name="Henares B.M."/>
        </authorList>
    </citation>
    <scope>NUCLEOTIDE SEQUENCE</scope>
    <source>
        <strain evidence="2">Al4</strain>
    </source>
</reference>
<feature type="domain" description="F-box" evidence="1">
    <location>
        <begin position="18"/>
        <end position="66"/>
    </location>
</feature>
<sequence>MFSLTRFQKASAPRVTERMCFADLPDDILILICSTCRIDDLLALRQTDRRARSLISEYINTIAPSVARVTFPHSYNLLVHKPLRYTVDWLEDLIPRQLAAILVDRHRIAHDFMQERYGIPAEDTYGDELRARTANGWRVLRRLTDMSKTVYSSNARVTSNEFSLRLTCTSRKFEQSRQKEDAVLERRLAYIESMPLQDAKDYKLMFMLLSSSFRTAISNVGEEHKPWVFDWGNGIDGQRLFRKGSSWLTWFVLAEGLDLFWKQWWTLPHDSPIARNYIRDRAIDVWTSTPEKLADHQRHHARKIQEAINSSAAVSTDFVSVNPIPYFTQYAECRLSRWKCGILPAKETMGHVPFHVEFRCPEELVQQHKLLLQGKHSAKTNHAAARW</sequence>
<organism evidence="2 3">
    <name type="scientific">Ascochyta lentis</name>
    <dbReference type="NCBI Taxonomy" id="205686"/>
    <lineage>
        <taxon>Eukaryota</taxon>
        <taxon>Fungi</taxon>
        <taxon>Dikarya</taxon>
        <taxon>Ascomycota</taxon>
        <taxon>Pezizomycotina</taxon>
        <taxon>Dothideomycetes</taxon>
        <taxon>Pleosporomycetidae</taxon>
        <taxon>Pleosporales</taxon>
        <taxon>Pleosporineae</taxon>
        <taxon>Didymellaceae</taxon>
        <taxon>Ascochyta</taxon>
    </lineage>
</organism>
<name>A0A8H7MDA9_9PLEO</name>
<dbReference type="OrthoDB" id="5279806at2759"/>
<dbReference type="EMBL" id="RZGK01000023">
    <property type="protein sequence ID" value="KAF9690535.1"/>
    <property type="molecule type" value="Genomic_DNA"/>
</dbReference>
<dbReference type="Proteomes" id="UP000651452">
    <property type="component" value="Unassembled WGS sequence"/>
</dbReference>